<evidence type="ECO:0000313" key="9">
    <source>
        <dbReference type="EMBL" id="PWN96317.1"/>
    </source>
</evidence>
<dbReference type="NCBIfam" id="TIGR03625">
    <property type="entry name" value="L3_bact"/>
    <property type="match status" value="1"/>
</dbReference>
<evidence type="ECO:0000256" key="1">
    <source>
        <dbReference type="ARBA" id="ARBA00004173"/>
    </source>
</evidence>
<evidence type="ECO:0000256" key="2">
    <source>
        <dbReference type="ARBA" id="ARBA00006540"/>
    </source>
</evidence>
<dbReference type="InterPro" id="IPR009000">
    <property type="entry name" value="Transl_B-barrel_sf"/>
</dbReference>
<organism evidence="9 10">
    <name type="scientific">Tilletiopsis washingtonensis</name>
    <dbReference type="NCBI Taxonomy" id="58919"/>
    <lineage>
        <taxon>Eukaryota</taxon>
        <taxon>Fungi</taxon>
        <taxon>Dikarya</taxon>
        <taxon>Basidiomycota</taxon>
        <taxon>Ustilaginomycotina</taxon>
        <taxon>Exobasidiomycetes</taxon>
        <taxon>Entylomatales</taxon>
        <taxon>Entylomatales incertae sedis</taxon>
        <taxon>Tilletiopsis</taxon>
    </lineage>
</organism>
<keyword evidence="6 8" id="KW-0687">Ribonucleoprotein</keyword>
<dbReference type="GO" id="GO:0003735">
    <property type="term" value="F:structural constituent of ribosome"/>
    <property type="evidence" value="ECO:0007669"/>
    <property type="project" value="InterPro"/>
</dbReference>
<dbReference type="Gene3D" id="3.30.160.810">
    <property type="match status" value="1"/>
</dbReference>
<dbReference type="GO" id="GO:0006412">
    <property type="term" value="P:translation"/>
    <property type="evidence" value="ECO:0007669"/>
    <property type="project" value="InterPro"/>
</dbReference>
<dbReference type="PANTHER" id="PTHR11229">
    <property type="entry name" value="50S RIBOSOMAL PROTEIN L3"/>
    <property type="match status" value="1"/>
</dbReference>
<keyword evidence="3" id="KW-0809">Transit peptide</keyword>
<keyword evidence="4 8" id="KW-0689">Ribosomal protein</keyword>
<evidence type="ECO:0000256" key="5">
    <source>
        <dbReference type="ARBA" id="ARBA00023128"/>
    </source>
</evidence>
<proteinExistence type="inferred from homology"/>
<dbReference type="Proteomes" id="UP000245946">
    <property type="component" value="Unassembled WGS sequence"/>
</dbReference>
<evidence type="ECO:0000313" key="10">
    <source>
        <dbReference type="Proteomes" id="UP000245946"/>
    </source>
</evidence>
<evidence type="ECO:0000256" key="3">
    <source>
        <dbReference type="ARBA" id="ARBA00022946"/>
    </source>
</evidence>
<dbReference type="InterPro" id="IPR019926">
    <property type="entry name" value="Ribosomal_uL3_CS"/>
</dbReference>
<dbReference type="Gene3D" id="2.40.30.10">
    <property type="entry name" value="Translation factors"/>
    <property type="match status" value="1"/>
</dbReference>
<dbReference type="OrthoDB" id="274683at2759"/>
<keyword evidence="5" id="KW-0496">Mitochondrion</keyword>
<gene>
    <name evidence="9" type="ORF">FA09DRAFT_331542</name>
</gene>
<dbReference type="SUPFAM" id="SSF50447">
    <property type="entry name" value="Translation proteins"/>
    <property type="match status" value="1"/>
</dbReference>
<name>A0A316Z3E6_9BASI</name>
<evidence type="ECO:0000256" key="7">
    <source>
        <dbReference type="ARBA" id="ARBA00035209"/>
    </source>
</evidence>
<evidence type="ECO:0000256" key="8">
    <source>
        <dbReference type="RuleBase" id="RU003905"/>
    </source>
</evidence>
<dbReference type="FunFam" id="2.40.30.10:FF:000004">
    <property type="entry name" value="50S ribosomal protein L3"/>
    <property type="match status" value="1"/>
</dbReference>
<dbReference type="EMBL" id="KZ819300">
    <property type="protein sequence ID" value="PWN96317.1"/>
    <property type="molecule type" value="Genomic_DNA"/>
</dbReference>
<accession>A0A316Z3E6</accession>
<comment type="similarity">
    <text evidence="2 8">Belongs to the universal ribosomal protein uL3 family.</text>
</comment>
<dbReference type="RefSeq" id="XP_025596596.1">
    <property type="nucleotide sequence ID" value="XM_025743068.1"/>
</dbReference>
<dbReference type="GO" id="GO:0005762">
    <property type="term" value="C:mitochondrial large ribosomal subunit"/>
    <property type="evidence" value="ECO:0007669"/>
    <property type="project" value="TreeGrafter"/>
</dbReference>
<dbReference type="Pfam" id="PF00297">
    <property type="entry name" value="Ribosomal_L3"/>
    <property type="match status" value="1"/>
</dbReference>
<sequence length="361" mass="37602">MSAARASSSSSSSSLLRAFRPLSLRAPRRTLASAATLSPNAAASADAPAAAAASPLAPPTPVAGDAWHPTARRVGLIAWKRGMTSYFLPNGTRLPATLLQLAHCQVSAHIGFAPDSAAAGAEAAVKAKTRTGEPYHALQIAAVDARSKRGVSAQVRGHLQKAGVGAKKVIREFRVSKDAIVPLGTELSVHHFVPGQHVDVRAITRGKGFQGGMKRHGFKGLRASHGVSISHRSLGSTGQHQDPGRVFPGKKMAGRMGGTAHRTVQNLRVLRIDERDSTLLVSGAVPGPEGGILTLVDAKKALVGAAANAWAKGKTLSGELATGKEAMDVYLKNGLTQLPFPAATKEMVKGWPKVVEVGELQ</sequence>
<dbReference type="PROSITE" id="PS00474">
    <property type="entry name" value="RIBOSOMAL_L3"/>
    <property type="match status" value="1"/>
</dbReference>
<evidence type="ECO:0000256" key="4">
    <source>
        <dbReference type="ARBA" id="ARBA00022980"/>
    </source>
</evidence>
<evidence type="ECO:0000256" key="6">
    <source>
        <dbReference type="ARBA" id="ARBA00023274"/>
    </source>
</evidence>
<dbReference type="InterPro" id="IPR019927">
    <property type="entry name" value="Ribosomal_uL3_bac/org-type"/>
</dbReference>
<dbReference type="STRING" id="58919.A0A316Z3E6"/>
<comment type="subcellular location">
    <subcellularLocation>
        <location evidence="1">Mitochondrion</location>
    </subcellularLocation>
</comment>
<dbReference type="InterPro" id="IPR000597">
    <property type="entry name" value="Ribosomal_uL3"/>
</dbReference>
<dbReference type="AlphaFoldDB" id="A0A316Z3E6"/>
<dbReference type="GeneID" id="37270612"/>
<protein>
    <recommendedName>
        <fullName evidence="7">Large ribosomal subunit protein uL3m</fullName>
    </recommendedName>
</protein>
<dbReference type="PANTHER" id="PTHR11229:SF8">
    <property type="entry name" value="LARGE RIBOSOMAL SUBUNIT PROTEIN UL3M"/>
    <property type="match status" value="1"/>
</dbReference>
<keyword evidence="10" id="KW-1185">Reference proteome</keyword>
<reference evidence="9 10" key="1">
    <citation type="journal article" date="2018" name="Mol. Biol. Evol.">
        <title>Broad Genomic Sampling Reveals a Smut Pathogenic Ancestry of the Fungal Clade Ustilaginomycotina.</title>
        <authorList>
            <person name="Kijpornyongpan T."/>
            <person name="Mondo S.J."/>
            <person name="Barry K."/>
            <person name="Sandor L."/>
            <person name="Lee J."/>
            <person name="Lipzen A."/>
            <person name="Pangilinan J."/>
            <person name="LaButti K."/>
            <person name="Hainaut M."/>
            <person name="Henrissat B."/>
            <person name="Grigoriev I.V."/>
            <person name="Spatafora J.W."/>
            <person name="Aime M.C."/>
        </authorList>
    </citation>
    <scope>NUCLEOTIDE SEQUENCE [LARGE SCALE GENOMIC DNA]</scope>
    <source>
        <strain evidence="9 10">MCA 4186</strain>
    </source>
</reference>